<feature type="domain" description="Acylphosphatase-like" evidence="7">
    <location>
        <begin position="4"/>
        <end position="92"/>
    </location>
</feature>
<evidence type="ECO:0000313" key="9">
    <source>
        <dbReference type="Proteomes" id="UP001221217"/>
    </source>
</evidence>
<dbReference type="InterPro" id="IPR036046">
    <property type="entry name" value="Acylphosphatase-like_dom_sf"/>
</dbReference>
<dbReference type="InterPro" id="IPR017968">
    <property type="entry name" value="Acylphosphatase_CS"/>
</dbReference>
<dbReference type="PANTHER" id="PTHR47268:SF4">
    <property type="entry name" value="ACYLPHOSPHATASE"/>
    <property type="match status" value="1"/>
</dbReference>
<comment type="caution">
    <text evidence="8">The sequence shown here is derived from an EMBL/GenBank/DDBJ whole genome shotgun (WGS) entry which is preliminary data.</text>
</comment>
<evidence type="ECO:0000256" key="6">
    <source>
        <dbReference type="RuleBase" id="RU004168"/>
    </source>
</evidence>
<dbReference type="Pfam" id="PF00708">
    <property type="entry name" value="Acylphosphatase"/>
    <property type="match status" value="1"/>
</dbReference>
<dbReference type="PROSITE" id="PS51160">
    <property type="entry name" value="ACYLPHOSPHATASE_3"/>
    <property type="match status" value="1"/>
</dbReference>
<feature type="active site" evidence="4">
    <location>
        <position position="37"/>
    </location>
</feature>
<evidence type="ECO:0000256" key="3">
    <source>
        <dbReference type="ARBA" id="ARBA00047645"/>
    </source>
</evidence>
<dbReference type="InterPro" id="IPR020456">
    <property type="entry name" value="Acylphosphatase"/>
</dbReference>
<reference evidence="8 9" key="1">
    <citation type="submission" date="2022-12" db="EMBL/GenBank/DDBJ databases">
        <title>Metagenome assembled genome from gulf of manar.</title>
        <authorList>
            <person name="Kohli P."/>
            <person name="Pk S."/>
            <person name="Venkata Ramana C."/>
            <person name="Sasikala C."/>
        </authorList>
    </citation>
    <scope>NUCLEOTIDE SEQUENCE [LARGE SCALE GENOMIC DNA]</scope>
    <source>
        <strain evidence="8">JB008</strain>
    </source>
</reference>
<keyword evidence="4 5" id="KW-0378">Hydrolase</keyword>
<organism evidence="8 9">
    <name type="scientific">Candidatus Thalassospirochaeta sargassi</name>
    <dbReference type="NCBI Taxonomy" id="3119039"/>
    <lineage>
        <taxon>Bacteria</taxon>
        <taxon>Pseudomonadati</taxon>
        <taxon>Spirochaetota</taxon>
        <taxon>Spirochaetia</taxon>
        <taxon>Spirochaetales</taxon>
        <taxon>Spirochaetaceae</taxon>
        <taxon>Candidatus Thalassospirochaeta</taxon>
    </lineage>
</organism>
<dbReference type="GO" id="GO:0003998">
    <property type="term" value="F:acylphosphatase activity"/>
    <property type="evidence" value="ECO:0007669"/>
    <property type="project" value="UniProtKB-EC"/>
</dbReference>
<evidence type="ECO:0000313" key="8">
    <source>
        <dbReference type="EMBL" id="MDC7226339.1"/>
    </source>
</evidence>
<sequence>MTKALRINVTGRVQGVGFRYTAQQKASRLRLTGWVRNERDGSVEIRAEGEPEQLAALLDWLEAGGPPCSRISRIDHFPVEPQGTFSRFSVEY</sequence>
<accession>A0AAJ1MNE9</accession>
<proteinExistence type="inferred from homology"/>
<feature type="active site" evidence="4">
    <location>
        <position position="19"/>
    </location>
</feature>
<evidence type="ECO:0000256" key="2">
    <source>
        <dbReference type="ARBA" id="ARBA00012150"/>
    </source>
</evidence>
<protein>
    <recommendedName>
        <fullName evidence="2 4">Acylphosphatase</fullName>
        <ecNumber evidence="2 4">3.6.1.7</ecNumber>
    </recommendedName>
</protein>
<dbReference type="Gene3D" id="3.30.70.100">
    <property type="match status" value="1"/>
</dbReference>
<evidence type="ECO:0000256" key="5">
    <source>
        <dbReference type="RuleBase" id="RU000553"/>
    </source>
</evidence>
<evidence type="ECO:0000256" key="4">
    <source>
        <dbReference type="PROSITE-ProRule" id="PRU00520"/>
    </source>
</evidence>
<dbReference type="PRINTS" id="PR00112">
    <property type="entry name" value="ACYLPHPHTASE"/>
</dbReference>
<dbReference type="AlphaFoldDB" id="A0AAJ1MNE9"/>
<evidence type="ECO:0000256" key="1">
    <source>
        <dbReference type="ARBA" id="ARBA00005614"/>
    </source>
</evidence>
<dbReference type="PROSITE" id="PS00151">
    <property type="entry name" value="ACYLPHOSPHATASE_2"/>
    <property type="match status" value="1"/>
</dbReference>
<gene>
    <name evidence="8" type="primary">yccX</name>
    <name evidence="8" type="ORF">PQJ61_06215</name>
</gene>
<dbReference type="Proteomes" id="UP001221217">
    <property type="component" value="Unassembled WGS sequence"/>
</dbReference>
<evidence type="ECO:0000259" key="7">
    <source>
        <dbReference type="PROSITE" id="PS51160"/>
    </source>
</evidence>
<dbReference type="NCBIfam" id="NF011000">
    <property type="entry name" value="PRK14426.1"/>
    <property type="match status" value="1"/>
</dbReference>
<dbReference type="EMBL" id="JAQQAL010000011">
    <property type="protein sequence ID" value="MDC7226339.1"/>
    <property type="molecule type" value="Genomic_DNA"/>
</dbReference>
<dbReference type="PROSITE" id="PS00150">
    <property type="entry name" value="ACYLPHOSPHATASE_1"/>
    <property type="match status" value="1"/>
</dbReference>
<comment type="similarity">
    <text evidence="1 6">Belongs to the acylphosphatase family.</text>
</comment>
<dbReference type="PANTHER" id="PTHR47268">
    <property type="entry name" value="ACYLPHOSPHATASE"/>
    <property type="match status" value="1"/>
</dbReference>
<dbReference type="InterPro" id="IPR001792">
    <property type="entry name" value="Acylphosphatase-like_dom"/>
</dbReference>
<comment type="catalytic activity">
    <reaction evidence="3 4 5">
        <text>an acyl phosphate + H2O = a carboxylate + phosphate + H(+)</text>
        <dbReference type="Rhea" id="RHEA:14965"/>
        <dbReference type="ChEBI" id="CHEBI:15377"/>
        <dbReference type="ChEBI" id="CHEBI:15378"/>
        <dbReference type="ChEBI" id="CHEBI:29067"/>
        <dbReference type="ChEBI" id="CHEBI:43474"/>
        <dbReference type="ChEBI" id="CHEBI:59918"/>
        <dbReference type="EC" id="3.6.1.7"/>
    </reaction>
</comment>
<dbReference type="EC" id="3.6.1.7" evidence="2 4"/>
<dbReference type="SUPFAM" id="SSF54975">
    <property type="entry name" value="Acylphosphatase/BLUF domain-like"/>
    <property type="match status" value="1"/>
</dbReference>
<name>A0AAJ1MNE9_9SPIO</name>